<evidence type="ECO:0000313" key="1">
    <source>
        <dbReference type="EMBL" id="KAF3034123.1"/>
    </source>
</evidence>
<name>A0A9P5BY29_9PLEO</name>
<dbReference type="Gene3D" id="1.10.630.10">
    <property type="entry name" value="Cytochrome P450"/>
    <property type="match status" value="1"/>
</dbReference>
<protein>
    <submittedName>
        <fullName evidence="1">Uncharacterized protein</fullName>
    </submittedName>
</protein>
<dbReference type="OrthoDB" id="3934656at2759"/>
<dbReference type="InterPro" id="IPR036396">
    <property type="entry name" value="Cyt_P450_sf"/>
</dbReference>
<dbReference type="GO" id="GO:0005506">
    <property type="term" value="F:iron ion binding"/>
    <property type="evidence" value="ECO:0007669"/>
    <property type="project" value="InterPro"/>
</dbReference>
<dbReference type="EMBL" id="SWKV01000071">
    <property type="protein sequence ID" value="KAF3034123.1"/>
    <property type="molecule type" value="Genomic_DNA"/>
</dbReference>
<sequence>MSSLLSYESYVDSCIDIFPDKLGGFAQSGTTIDLAHWFQCYAFVLGEITYSERPGFLDNGDDIAGTMAALDKSMMYSTLKKIDERSRSRNQNVSTTEVAEDDMTPRDFLDKMSDAQQQDPDKVTPYHICMMGLSVRLTSRAQKIAIWMDKEWIW</sequence>
<dbReference type="GO" id="GO:0020037">
    <property type="term" value="F:heme binding"/>
    <property type="evidence" value="ECO:0007669"/>
    <property type="project" value="InterPro"/>
</dbReference>
<comment type="caution">
    <text evidence="1">The sequence shown here is derived from an EMBL/GenBank/DDBJ whole genome shotgun (WGS) entry which is preliminary data.</text>
</comment>
<evidence type="ECO:0000313" key="2">
    <source>
        <dbReference type="Proteomes" id="UP000758155"/>
    </source>
</evidence>
<dbReference type="GO" id="GO:0016705">
    <property type="term" value="F:oxidoreductase activity, acting on paired donors, with incorporation or reduction of molecular oxygen"/>
    <property type="evidence" value="ECO:0007669"/>
    <property type="project" value="InterPro"/>
</dbReference>
<proteinExistence type="predicted"/>
<dbReference type="SUPFAM" id="SSF48264">
    <property type="entry name" value="Cytochrome P450"/>
    <property type="match status" value="1"/>
</dbReference>
<gene>
    <name evidence="1" type="ORF">E8E12_000258</name>
</gene>
<accession>A0A9P5BY29</accession>
<dbReference type="GO" id="GO:0004497">
    <property type="term" value="F:monooxygenase activity"/>
    <property type="evidence" value="ECO:0007669"/>
    <property type="project" value="InterPro"/>
</dbReference>
<dbReference type="AlphaFoldDB" id="A0A9P5BY29"/>
<reference evidence="1" key="1">
    <citation type="submission" date="2019-04" db="EMBL/GenBank/DDBJ databases">
        <title>Sequencing of skin fungus with MAO and IRED activity.</title>
        <authorList>
            <person name="Marsaioli A.J."/>
            <person name="Bonatto J.M.C."/>
            <person name="Reis Junior O."/>
        </authorList>
    </citation>
    <scope>NUCLEOTIDE SEQUENCE</scope>
    <source>
        <strain evidence="1">28M1</strain>
    </source>
</reference>
<organism evidence="1 2">
    <name type="scientific">Didymella heteroderae</name>
    <dbReference type="NCBI Taxonomy" id="1769908"/>
    <lineage>
        <taxon>Eukaryota</taxon>
        <taxon>Fungi</taxon>
        <taxon>Dikarya</taxon>
        <taxon>Ascomycota</taxon>
        <taxon>Pezizomycotina</taxon>
        <taxon>Dothideomycetes</taxon>
        <taxon>Pleosporomycetidae</taxon>
        <taxon>Pleosporales</taxon>
        <taxon>Pleosporineae</taxon>
        <taxon>Didymellaceae</taxon>
        <taxon>Didymella</taxon>
    </lineage>
</organism>
<keyword evidence="2" id="KW-1185">Reference proteome</keyword>
<dbReference type="Proteomes" id="UP000758155">
    <property type="component" value="Unassembled WGS sequence"/>
</dbReference>